<protein>
    <submittedName>
        <fullName evidence="4">DNA-binding winged helix-turn-helix (WHTH) protein</fullName>
    </submittedName>
</protein>
<dbReference type="PANTHER" id="PTHR47691">
    <property type="entry name" value="REGULATOR-RELATED"/>
    <property type="match status" value="1"/>
</dbReference>
<dbReference type="PROSITE" id="PS51755">
    <property type="entry name" value="OMPR_PHOB"/>
    <property type="match status" value="1"/>
</dbReference>
<dbReference type="Gene3D" id="1.10.10.10">
    <property type="entry name" value="Winged helix-like DNA-binding domain superfamily/Winged helix DNA-binding domain"/>
    <property type="match status" value="1"/>
</dbReference>
<dbReference type="GO" id="GO:0003677">
    <property type="term" value="F:DNA binding"/>
    <property type="evidence" value="ECO:0007669"/>
    <property type="project" value="UniProtKB-UniRule"/>
</dbReference>
<dbReference type="Pfam" id="PF00486">
    <property type="entry name" value="Trans_reg_C"/>
    <property type="match status" value="1"/>
</dbReference>
<dbReference type="InterPro" id="IPR036388">
    <property type="entry name" value="WH-like_DNA-bd_sf"/>
</dbReference>
<name>A0A7W6JSB9_9SPHN</name>
<reference evidence="4 5" key="1">
    <citation type="submission" date="2020-08" db="EMBL/GenBank/DDBJ databases">
        <title>Genomic Encyclopedia of Type Strains, Phase IV (KMG-IV): sequencing the most valuable type-strain genomes for metagenomic binning, comparative biology and taxonomic classification.</title>
        <authorList>
            <person name="Goeker M."/>
        </authorList>
    </citation>
    <scope>NUCLEOTIDE SEQUENCE [LARGE SCALE GENOMIC DNA]</scope>
    <source>
        <strain evidence="4 5">DSM 101806</strain>
    </source>
</reference>
<keyword evidence="1 2" id="KW-0238">DNA-binding</keyword>
<dbReference type="SUPFAM" id="SSF46894">
    <property type="entry name" value="C-terminal effector domain of the bipartite response regulators"/>
    <property type="match status" value="1"/>
</dbReference>
<evidence type="ECO:0000259" key="3">
    <source>
        <dbReference type="PROSITE" id="PS51755"/>
    </source>
</evidence>
<sequence>MLTVTTRIMPIASIGPIVVLSTGTRFGPLARSFAFGPFVLRPECQLLLKDGAPVRLGGRALEILTVLAERPGELVSKQELMARVWPNVCVEESNLKTNVAHLRRILGDRPDAPLFIATVVGRGYRFIAPTQVNRSAARYAPTTPYLPYQVQMSR</sequence>
<evidence type="ECO:0000256" key="1">
    <source>
        <dbReference type="ARBA" id="ARBA00023125"/>
    </source>
</evidence>
<feature type="domain" description="OmpR/PhoB-type" evidence="3">
    <location>
        <begin position="30"/>
        <end position="128"/>
    </location>
</feature>
<dbReference type="Proteomes" id="UP000557392">
    <property type="component" value="Unassembled WGS sequence"/>
</dbReference>
<gene>
    <name evidence="4" type="ORF">GGR46_001095</name>
</gene>
<dbReference type="CDD" id="cd00383">
    <property type="entry name" value="trans_reg_C"/>
    <property type="match status" value="1"/>
</dbReference>
<evidence type="ECO:0000313" key="5">
    <source>
        <dbReference type="Proteomes" id="UP000557392"/>
    </source>
</evidence>
<dbReference type="AlphaFoldDB" id="A0A7W6JSB9"/>
<dbReference type="EMBL" id="JACIEH010000001">
    <property type="protein sequence ID" value="MBB4097562.1"/>
    <property type="molecule type" value="Genomic_DNA"/>
</dbReference>
<proteinExistence type="predicted"/>
<dbReference type="SMART" id="SM00862">
    <property type="entry name" value="Trans_reg_C"/>
    <property type="match status" value="1"/>
</dbReference>
<keyword evidence="5" id="KW-1185">Reference proteome</keyword>
<dbReference type="PANTHER" id="PTHR47691:SF3">
    <property type="entry name" value="HTH-TYPE TRANSCRIPTIONAL REGULATOR RV0890C-RELATED"/>
    <property type="match status" value="1"/>
</dbReference>
<feature type="DNA-binding region" description="OmpR/PhoB-type" evidence="2">
    <location>
        <begin position="30"/>
        <end position="128"/>
    </location>
</feature>
<dbReference type="GO" id="GO:0000160">
    <property type="term" value="P:phosphorelay signal transduction system"/>
    <property type="evidence" value="ECO:0007669"/>
    <property type="project" value="InterPro"/>
</dbReference>
<comment type="caution">
    <text evidence="4">The sequence shown here is derived from an EMBL/GenBank/DDBJ whole genome shotgun (WGS) entry which is preliminary data.</text>
</comment>
<dbReference type="RefSeq" id="WP_221262563.1">
    <property type="nucleotide sequence ID" value="NZ_JACIEH010000001.1"/>
</dbReference>
<organism evidence="4 5">
    <name type="scientific">Sphingomonas kyeonggiensis</name>
    <dbReference type="NCBI Taxonomy" id="1268553"/>
    <lineage>
        <taxon>Bacteria</taxon>
        <taxon>Pseudomonadati</taxon>
        <taxon>Pseudomonadota</taxon>
        <taxon>Alphaproteobacteria</taxon>
        <taxon>Sphingomonadales</taxon>
        <taxon>Sphingomonadaceae</taxon>
        <taxon>Sphingomonas</taxon>
    </lineage>
</organism>
<evidence type="ECO:0000313" key="4">
    <source>
        <dbReference type="EMBL" id="MBB4097562.1"/>
    </source>
</evidence>
<dbReference type="InterPro" id="IPR016032">
    <property type="entry name" value="Sig_transdc_resp-reg_C-effctor"/>
</dbReference>
<evidence type="ECO:0000256" key="2">
    <source>
        <dbReference type="PROSITE-ProRule" id="PRU01091"/>
    </source>
</evidence>
<accession>A0A7W6JSB9</accession>
<dbReference type="InterPro" id="IPR001867">
    <property type="entry name" value="OmpR/PhoB-type_DNA-bd"/>
</dbReference>
<dbReference type="GO" id="GO:0006355">
    <property type="term" value="P:regulation of DNA-templated transcription"/>
    <property type="evidence" value="ECO:0007669"/>
    <property type="project" value="InterPro"/>
</dbReference>